<comment type="caution">
    <text evidence="3">The sequence shown here is derived from an EMBL/GenBank/DDBJ whole genome shotgun (WGS) entry which is preliminary data.</text>
</comment>
<dbReference type="GO" id="GO:0016491">
    <property type="term" value="F:oxidoreductase activity"/>
    <property type="evidence" value="ECO:0007669"/>
    <property type="project" value="UniProtKB-KW"/>
</dbReference>
<dbReference type="PANTHER" id="PTHR42949">
    <property type="entry name" value="ANAEROBIC GLYCEROL-3-PHOSPHATE DEHYDROGENASE SUBUNIT B"/>
    <property type="match status" value="1"/>
</dbReference>
<dbReference type="InterPro" id="IPR017224">
    <property type="entry name" value="Opine_Oxase_asu/HCN_bsu"/>
</dbReference>
<dbReference type="Proteomes" id="UP000321485">
    <property type="component" value="Unassembled WGS sequence"/>
</dbReference>
<evidence type="ECO:0000313" key="3">
    <source>
        <dbReference type="EMBL" id="TWG38008.1"/>
    </source>
</evidence>
<proteinExistence type="predicted"/>
<dbReference type="GeneID" id="51111012"/>
<dbReference type="InterPro" id="IPR051691">
    <property type="entry name" value="Metab_Enz_Cyan_OpOx_G3PDH"/>
</dbReference>
<gene>
    <name evidence="3" type="ORF">ATF69_1946</name>
</gene>
<sequence>MNQPVTPPMTEQHSAHERCDILIIGAGPAGLAAALAAAPSGAAINIVDDNPQPGGQIWRDGPQVVLPALAQQHRAALARHTNIRLLPATRVVGLGDSQPSDKAPALLLEDADRGWTQHSHRIILCTGARELLLPFPGWTLPGVTGAGALQALIKAGLDVRGQRIVIAGTGPLLLAAAATANKAGATVVRVAEQAPWSALAGFAAQLPRWPAKALQALTLLHPQLRASSHALEVQGTTQVQTVRLRKGQHAEETMACDRVACGFGLVPNTYLGQMLGCALGGPLSGGQGLAVDAQMRTSAPGVFAAGEATGFGGSERALVQGAMAGHVAAGQVQQAQALRPQLTRWERFAQALQASFPLNEALKTLAQPGTLVCRCEDVPYAALADRNGWIDAKLHTRCGMGACQGRICGAAAQHLFGWTPAPPRHLLAPTRIGTLAACTSAPTTSAQRGPATPSG</sequence>
<accession>A0A561XPH5</accession>
<protein>
    <submittedName>
        <fullName evidence="3">NADPH-dependent 2,4-dienoyl-CoA reductase/sulfur reductase-like enzyme</fullName>
    </submittedName>
</protein>
<dbReference type="Gene3D" id="3.50.50.60">
    <property type="entry name" value="FAD/NAD(P)-binding domain"/>
    <property type="match status" value="3"/>
</dbReference>
<keyword evidence="1" id="KW-0560">Oxidoreductase</keyword>
<dbReference type="PIRSF" id="PIRSF037495">
    <property type="entry name" value="Opine_OX_OoxA/HcnB"/>
    <property type="match status" value="1"/>
</dbReference>
<dbReference type="Pfam" id="PF07992">
    <property type="entry name" value="Pyr_redox_2"/>
    <property type="match status" value="1"/>
</dbReference>
<dbReference type="AlphaFoldDB" id="A0A561XPH5"/>
<dbReference type="Gene3D" id="1.10.10.1100">
    <property type="entry name" value="BFD-like [2Fe-2S]-binding domain"/>
    <property type="match status" value="1"/>
</dbReference>
<evidence type="ECO:0000313" key="4">
    <source>
        <dbReference type="Proteomes" id="UP000321485"/>
    </source>
</evidence>
<dbReference type="PRINTS" id="PR00368">
    <property type="entry name" value="FADPNR"/>
</dbReference>
<reference evidence="3 4" key="1">
    <citation type="journal article" date="2015" name="Stand. Genomic Sci.">
        <title>Genomic Encyclopedia of Bacterial and Archaeal Type Strains, Phase III: the genomes of soil and plant-associated and newly described type strains.</title>
        <authorList>
            <person name="Whitman W.B."/>
            <person name="Woyke T."/>
            <person name="Klenk H.P."/>
            <person name="Zhou Y."/>
            <person name="Lilburn T.G."/>
            <person name="Beck B.J."/>
            <person name="De Vos P."/>
            <person name="Vandamme P."/>
            <person name="Eisen J.A."/>
            <person name="Garrity G."/>
            <person name="Hugenholtz P."/>
            <person name="Kyrpides N.C."/>
        </authorList>
    </citation>
    <scope>NUCLEOTIDE SEQUENCE [LARGE SCALE GENOMIC DNA]</scope>
    <source>
        <strain evidence="3 4">DSM 64</strain>
    </source>
</reference>
<name>A0A561XPH5_ACIDE</name>
<dbReference type="InterPro" id="IPR023753">
    <property type="entry name" value="FAD/NAD-binding_dom"/>
</dbReference>
<feature type="domain" description="FAD/NAD(P)-binding" evidence="2">
    <location>
        <begin position="20"/>
        <end position="319"/>
    </location>
</feature>
<dbReference type="RefSeq" id="WP_244303691.1">
    <property type="nucleotide sequence ID" value="NZ_VJWE01000012.1"/>
</dbReference>
<dbReference type="EMBL" id="VJWE01000012">
    <property type="protein sequence ID" value="TWG38008.1"/>
    <property type="molecule type" value="Genomic_DNA"/>
</dbReference>
<dbReference type="PRINTS" id="PR00469">
    <property type="entry name" value="PNDRDTASEII"/>
</dbReference>
<dbReference type="InterPro" id="IPR036188">
    <property type="entry name" value="FAD/NAD-bd_sf"/>
</dbReference>
<evidence type="ECO:0000256" key="1">
    <source>
        <dbReference type="ARBA" id="ARBA00023002"/>
    </source>
</evidence>
<evidence type="ECO:0000259" key="2">
    <source>
        <dbReference type="Pfam" id="PF07992"/>
    </source>
</evidence>
<organism evidence="3 4">
    <name type="scientific">Acidovorax delafieldii</name>
    <name type="common">Pseudomonas delafieldii</name>
    <dbReference type="NCBI Taxonomy" id="47920"/>
    <lineage>
        <taxon>Bacteria</taxon>
        <taxon>Pseudomonadati</taxon>
        <taxon>Pseudomonadota</taxon>
        <taxon>Betaproteobacteria</taxon>
        <taxon>Burkholderiales</taxon>
        <taxon>Comamonadaceae</taxon>
        <taxon>Acidovorax</taxon>
    </lineage>
</organism>
<dbReference type="SUPFAM" id="SSF51905">
    <property type="entry name" value="FAD/NAD(P)-binding domain"/>
    <property type="match status" value="1"/>
</dbReference>
<dbReference type="InterPro" id="IPR041854">
    <property type="entry name" value="BFD-like_2Fe2S-bd_dom_sf"/>
</dbReference>
<dbReference type="PANTHER" id="PTHR42949:SF3">
    <property type="entry name" value="ANAEROBIC GLYCEROL-3-PHOSPHATE DEHYDROGENASE SUBUNIT B"/>
    <property type="match status" value="1"/>
</dbReference>